<evidence type="ECO:0000313" key="2">
    <source>
        <dbReference type="EMBL" id="MCM6773397.1"/>
    </source>
</evidence>
<dbReference type="Proteomes" id="UP001139157">
    <property type="component" value="Unassembled WGS sequence"/>
</dbReference>
<dbReference type="InterPro" id="IPR037523">
    <property type="entry name" value="VOC_core"/>
</dbReference>
<protein>
    <recommendedName>
        <fullName evidence="1">VOC domain-containing protein</fullName>
    </recommendedName>
</protein>
<sequence>MRIREVALTATDLRAQADFYRDVLRLPTEQSADRLRVDIGTSRLIITRDEAFAGVHHLAFGITPGDLDTALAWLRERVELIRANGSELIDGPEGWLSRSLYFHGPEGIVLELIARQADTDRTGGDGSTPRLLSISEVGIGVPDVPAAVRTLAETFDLPPFPPQLPDFAPVGDHDGLLILARTDRIWFPTESDRPARGPLAVHIELPERHGKLALTPGADIEATAS</sequence>
<organism evidence="2 3">
    <name type="scientific">Nocardia pulmonis</name>
    <dbReference type="NCBI Taxonomy" id="2951408"/>
    <lineage>
        <taxon>Bacteria</taxon>
        <taxon>Bacillati</taxon>
        <taxon>Actinomycetota</taxon>
        <taxon>Actinomycetes</taxon>
        <taxon>Mycobacteriales</taxon>
        <taxon>Nocardiaceae</taxon>
        <taxon>Nocardia</taxon>
    </lineage>
</organism>
<evidence type="ECO:0000259" key="1">
    <source>
        <dbReference type="PROSITE" id="PS51819"/>
    </source>
</evidence>
<name>A0A9X2E349_9NOCA</name>
<dbReference type="PROSITE" id="PS51819">
    <property type="entry name" value="VOC"/>
    <property type="match status" value="1"/>
</dbReference>
<comment type="caution">
    <text evidence="2">The sequence shown here is derived from an EMBL/GenBank/DDBJ whole genome shotgun (WGS) entry which is preliminary data.</text>
</comment>
<dbReference type="SUPFAM" id="SSF54593">
    <property type="entry name" value="Glyoxalase/Bleomycin resistance protein/Dihydroxybiphenyl dioxygenase"/>
    <property type="match status" value="1"/>
</dbReference>
<accession>A0A9X2E349</accession>
<evidence type="ECO:0000313" key="3">
    <source>
        <dbReference type="Proteomes" id="UP001139157"/>
    </source>
</evidence>
<dbReference type="RefSeq" id="WP_251910473.1">
    <property type="nucleotide sequence ID" value="NZ_JAMRXG010000003.1"/>
</dbReference>
<reference evidence="2" key="1">
    <citation type="submission" date="2022-06" db="EMBL/GenBank/DDBJ databases">
        <title>Novel species in genus nocardia.</title>
        <authorList>
            <person name="Li F."/>
        </authorList>
    </citation>
    <scope>NUCLEOTIDE SEQUENCE</scope>
    <source>
        <strain evidence="2">CDC141</strain>
    </source>
</reference>
<feature type="domain" description="VOC" evidence="1">
    <location>
        <begin position="2"/>
        <end position="115"/>
    </location>
</feature>
<dbReference type="Gene3D" id="3.10.180.10">
    <property type="entry name" value="2,3-Dihydroxybiphenyl 1,2-Dioxygenase, domain 1"/>
    <property type="match status" value="1"/>
</dbReference>
<dbReference type="InterPro" id="IPR029068">
    <property type="entry name" value="Glyas_Bleomycin-R_OHBP_Dase"/>
</dbReference>
<dbReference type="AlphaFoldDB" id="A0A9X2E349"/>
<gene>
    <name evidence="2" type="ORF">NDR86_07920</name>
</gene>
<dbReference type="EMBL" id="JAMRXG010000003">
    <property type="protein sequence ID" value="MCM6773397.1"/>
    <property type="molecule type" value="Genomic_DNA"/>
</dbReference>
<keyword evidence="3" id="KW-1185">Reference proteome</keyword>
<proteinExistence type="predicted"/>